<proteinExistence type="predicted"/>
<feature type="region of interest" description="Disordered" evidence="5">
    <location>
        <begin position="1"/>
        <end position="42"/>
    </location>
</feature>
<dbReference type="PROSITE" id="PS50977">
    <property type="entry name" value="HTH_TETR_2"/>
    <property type="match status" value="1"/>
</dbReference>
<sequence length="225" mass="23621">MSEGNHFSAGDGVDDAADDGRAASTVAATATPAAPAEQQPTATRDRILQATLRVVAAEGIGAVTNRRVAAEAGVALGSLTYHFPSQTALLRDSLLRYVETEVARIRAIAEQLRATEPTPEQVAAAVEQLLDSDPTRPGEVAELELHLEASRDPELQEASARCFAAYEDFAAAVLEALDVPEPTRHARTVVAVLVGLTMRRLGTGAQDARGTADALMTIVRGAQAD</sequence>
<dbReference type="SUPFAM" id="SSF48498">
    <property type="entry name" value="Tetracyclin repressor-like, C-terminal domain"/>
    <property type="match status" value="1"/>
</dbReference>
<dbReference type="AlphaFoldDB" id="A0A840IDF8"/>
<dbReference type="Gene3D" id="1.10.357.10">
    <property type="entry name" value="Tetracycline Repressor, domain 2"/>
    <property type="match status" value="1"/>
</dbReference>
<organism evidence="7 8">
    <name type="scientific">Conexibacter arvalis</name>
    <dbReference type="NCBI Taxonomy" id="912552"/>
    <lineage>
        <taxon>Bacteria</taxon>
        <taxon>Bacillati</taxon>
        <taxon>Actinomycetota</taxon>
        <taxon>Thermoleophilia</taxon>
        <taxon>Solirubrobacterales</taxon>
        <taxon>Conexibacteraceae</taxon>
        <taxon>Conexibacter</taxon>
    </lineage>
</organism>
<dbReference type="RefSeq" id="WP_183342650.1">
    <property type="nucleotide sequence ID" value="NZ_JACHNU010000003.1"/>
</dbReference>
<evidence type="ECO:0000256" key="3">
    <source>
        <dbReference type="ARBA" id="ARBA00023163"/>
    </source>
</evidence>
<dbReference type="PRINTS" id="PR00455">
    <property type="entry name" value="HTHTETR"/>
</dbReference>
<dbReference type="InterPro" id="IPR001647">
    <property type="entry name" value="HTH_TetR"/>
</dbReference>
<dbReference type="EMBL" id="JACHNU010000003">
    <property type="protein sequence ID" value="MBB4662987.1"/>
    <property type="molecule type" value="Genomic_DNA"/>
</dbReference>
<dbReference type="SUPFAM" id="SSF46689">
    <property type="entry name" value="Homeodomain-like"/>
    <property type="match status" value="1"/>
</dbReference>
<evidence type="ECO:0000256" key="1">
    <source>
        <dbReference type="ARBA" id="ARBA00023015"/>
    </source>
</evidence>
<keyword evidence="2 4" id="KW-0238">DNA-binding</keyword>
<dbReference type="PANTHER" id="PTHR30055">
    <property type="entry name" value="HTH-TYPE TRANSCRIPTIONAL REGULATOR RUTR"/>
    <property type="match status" value="1"/>
</dbReference>
<dbReference type="InterPro" id="IPR050109">
    <property type="entry name" value="HTH-type_TetR-like_transc_reg"/>
</dbReference>
<evidence type="ECO:0000256" key="2">
    <source>
        <dbReference type="ARBA" id="ARBA00023125"/>
    </source>
</evidence>
<comment type="caution">
    <text evidence="7">The sequence shown here is derived from an EMBL/GenBank/DDBJ whole genome shotgun (WGS) entry which is preliminary data.</text>
</comment>
<feature type="domain" description="HTH tetR-type" evidence="6">
    <location>
        <begin position="41"/>
        <end position="101"/>
    </location>
</feature>
<dbReference type="InterPro" id="IPR009057">
    <property type="entry name" value="Homeodomain-like_sf"/>
</dbReference>
<evidence type="ECO:0000313" key="7">
    <source>
        <dbReference type="EMBL" id="MBB4662987.1"/>
    </source>
</evidence>
<keyword evidence="8" id="KW-1185">Reference proteome</keyword>
<keyword evidence="3" id="KW-0804">Transcription</keyword>
<evidence type="ECO:0000256" key="5">
    <source>
        <dbReference type="SAM" id="MobiDB-lite"/>
    </source>
</evidence>
<feature type="compositionally biased region" description="Low complexity" evidence="5">
    <location>
        <begin position="22"/>
        <end position="42"/>
    </location>
</feature>
<dbReference type="PANTHER" id="PTHR30055:SF234">
    <property type="entry name" value="HTH-TYPE TRANSCRIPTIONAL REGULATOR BETI"/>
    <property type="match status" value="1"/>
</dbReference>
<dbReference type="GO" id="GO:0000976">
    <property type="term" value="F:transcription cis-regulatory region binding"/>
    <property type="evidence" value="ECO:0007669"/>
    <property type="project" value="TreeGrafter"/>
</dbReference>
<dbReference type="Proteomes" id="UP000585272">
    <property type="component" value="Unassembled WGS sequence"/>
</dbReference>
<dbReference type="Pfam" id="PF00440">
    <property type="entry name" value="TetR_N"/>
    <property type="match status" value="1"/>
</dbReference>
<name>A0A840IDF8_9ACTN</name>
<evidence type="ECO:0000313" key="8">
    <source>
        <dbReference type="Proteomes" id="UP000585272"/>
    </source>
</evidence>
<reference evidence="7 8" key="1">
    <citation type="submission" date="2020-08" db="EMBL/GenBank/DDBJ databases">
        <title>Genomic Encyclopedia of Archaeal and Bacterial Type Strains, Phase II (KMG-II): from individual species to whole genera.</title>
        <authorList>
            <person name="Goeker M."/>
        </authorList>
    </citation>
    <scope>NUCLEOTIDE SEQUENCE [LARGE SCALE GENOMIC DNA]</scope>
    <source>
        <strain evidence="7 8">DSM 23288</strain>
    </source>
</reference>
<dbReference type="InterPro" id="IPR036271">
    <property type="entry name" value="Tet_transcr_reg_TetR-rel_C_sf"/>
</dbReference>
<dbReference type="Pfam" id="PF17940">
    <property type="entry name" value="TetR_C_31"/>
    <property type="match status" value="1"/>
</dbReference>
<feature type="DNA-binding region" description="H-T-H motif" evidence="4">
    <location>
        <begin position="64"/>
        <end position="83"/>
    </location>
</feature>
<dbReference type="GO" id="GO:0003700">
    <property type="term" value="F:DNA-binding transcription factor activity"/>
    <property type="evidence" value="ECO:0007669"/>
    <property type="project" value="TreeGrafter"/>
</dbReference>
<protein>
    <submittedName>
        <fullName evidence="7">DNA-binding transcriptional regulator YbjK</fullName>
    </submittedName>
</protein>
<gene>
    <name evidence="7" type="ORF">BDZ31_002576</name>
</gene>
<evidence type="ECO:0000256" key="4">
    <source>
        <dbReference type="PROSITE-ProRule" id="PRU00335"/>
    </source>
</evidence>
<dbReference type="InterPro" id="IPR041583">
    <property type="entry name" value="TetR_C_31"/>
</dbReference>
<accession>A0A840IDF8</accession>
<keyword evidence="1" id="KW-0805">Transcription regulation</keyword>
<evidence type="ECO:0000259" key="6">
    <source>
        <dbReference type="PROSITE" id="PS50977"/>
    </source>
</evidence>